<dbReference type="SUPFAM" id="SSF52413">
    <property type="entry name" value="UDP-glucose/GDP-mannose dehydrogenase C-terminal domain"/>
    <property type="match status" value="1"/>
</dbReference>
<feature type="binding site" evidence="9">
    <location>
        <position position="240"/>
    </location>
    <ligand>
        <name>substrate</name>
    </ligand>
</feature>
<reference evidence="13" key="1">
    <citation type="submission" date="2024-06" db="EMBL/GenBank/DDBJ databases">
        <title>Draft Genome Sequence of Deinococcus sonorensis Type Strain KR-87, a Biofilm Producing Representative of the Genus Deinococcus.</title>
        <authorList>
            <person name="Boren L.S."/>
            <person name="Grosso R.A."/>
            <person name="Hugenberg-Cox A.N."/>
            <person name="Hill J.T.E."/>
            <person name="Albert C.M."/>
            <person name="Tuohy J.M."/>
        </authorList>
    </citation>
    <scope>NUCLEOTIDE SEQUENCE</scope>
    <source>
        <strain evidence="13">KR-87</strain>
    </source>
</reference>
<keyword evidence="5 7" id="KW-0520">NAD</keyword>
<evidence type="ECO:0000256" key="1">
    <source>
        <dbReference type="ARBA" id="ARBA00004701"/>
    </source>
</evidence>
<dbReference type="SUPFAM" id="SSF48179">
    <property type="entry name" value="6-phosphogluconate dehydrogenase C-terminal domain-like"/>
    <property type="match status" value="1"/>
</dbReference>
<keyword evidence="11" id="KW-1133">Transmembrane helix</keyword>
<dbReference type="Gene3D" id="1.20.5.100">
    <property type="entry name" value="Cytochrome c1, transmembrane anchor, C-terminal"/>
    <property type="match status" value="1"/>
</dbReference>
<protein>
    <recommendedName>
        <fullName evidence="3 7">UDP-glucose 6-dehydrogenase</fullName>
        <ecNumber evidence="3 7">1.1.1.22</ecNumber>
    </recommendedName>
</protein>
<feature type="binding site" evidence="9">
    <location>
        <position position="293"/>
    </location>
    <ligand>
        <name>substrate</name>
    </ligand>
</feature>
<dbReference type="Pfam" id="PF00984">
    <property type="entry name" value="UDPG_MGDP_dh"/>
    <property type="match status" value="1"/>
</dbReference>
<dbReference type="RefSeq" id="WP_350244410.1">
    <property type="nucleotide sequence ID" value="NZ_CP158299.1"/>
</dbReference>
<dbReference type="Gene3D" id="3.40.50.720">
    <property type="entry name" value="NAD(P)-binding Rossmann-like Domain"/>
    <property type="match status" value="2"/>
</dbReference>
<dbReference type="GO" id="GO:0000271">
    <property type="term" value="P:polysaccharide biosynthetic process"/>
    <property type="evidence" value="ECO:0007669"/>
    <property type="project" value="InterPro"/>
</dbReference>
<evidence type="ECO:0000256" key="4">
    <source>
        <dbReference type="ARBA" id="ARBA00023002"/>
    </source>
</evidence>
<dbReference type="SMART" id="SM00984">
    <property type="entry name" value="UDPG_MGDP_dh_C"/>
    <property type="match status" value="1"/>
</dbReference>
<organism evidence="13">
    <name type="scientific">Deinococcus sonorensis KR-87</name>
    <dbReference type="NCBI Taxonomy" id="694439"/>
    <lineage>
        <taxon>Bacteria</taxon>
        <taxon>Thermotogati</taxon>
        <taxon>Deinococcota</taxon>
        <taxon>Deinococci</taxon>
        <taxon>Deinococcales</taxon>
        <taxon>Deinococcaceae</taxon>
        <taxon>Deinococcus</taxon>
    </lineage>
</organism>
<dbReference type="EMBL" id="CP158299">
    <property type="protein sequence ID" value="XBV86343.1"/>
    <property type="molecule type" value="Genomic_DNA"/>
</dbReference>
<dbReference type="Pfam" id="PF03720">
    <property type="entry name" value="UDPG_MGDP_dh_C"/>
    <property type="match status" value="1"/>
</dbReference>
<feature type="binding site" evidence="10">
    <location>
        <position position="47"/>
    </location>
    <ligand>
        <name>NAD(+)</name>
        <dbReference type="ChEBI" id="CHEBI:57540"/>
    </ligand>
</feature>
<dbReference type="PIRSF" id="PIRSF000124">
    <property type="entry name" value="UDPglc_GDPman_dh"/>
    <property type="match status" value="1"/>
</dbReference>
<dbReference type="PANTHER" id="PTHR43750:SF3">
    <property type="entry name" value="UDP-GLUCOSE 6-DEHYDROGENASE TUAD"/>
    <property type="match status" value="1"/>
</dbReference>
<dbReference type="PIRSF" id="PIRSF500134">
    <property type="entry name" value="UDPglc_DH_bac"/>
    <property type="match status" value="1"/>
</dbReference>
<evidence type="ECO:0000256" key="2">
    <source>
        <dbReference type="ARBA" id="ARBA00006601"/>
    </source>
</evidence>
<evidence type="ECO:0000259" key="12">
    <source>
        <dbReference type="SMART" id="SM00984"/>
    </source>
</evidence>
<evidence type="ECO:0000256" key="3">
    <source>
        <dbReference type="ARBA" id="ARBA00012954"/>
    </source>
</evidence>
<feature type="binding site" evidence="9">
    <location>
        <begin position="170"/>
        <end position="173"/>
    </location>
    <ligand>
        <name>substrate</name>
    </ligand>
</feature>
<dbReference type="SUPFAM" id="SSF51735">
    <property type="entry name" value="NAD(P)-binding Rossmann-fold domains"/>
    <property type="match status" value="1"/>
</dbReference>
<dbReference type="PANTHER" id="PTHR43750">
    <property type="entry name" value="UDP-GLUCOSE 6-DEHYDROGENASE TUAD"/>
    <property type="match status" value="1"/>
</dbReference>
<dbReference type="NCBIfam" id="TIGR03026">
    <property type="entry name" value="NDP-sugDHase"/>
    <property type="match status" value="1"/>
</dbReference>
<dbReference type="EC" id="1.1.1.22" evidence="3 7"/>
<feature type="binding site" evidence="10">
    <location>
        <position position="299"/>
    </location>
    <ligand>
        <name>NAD(+)</name>
        <dbReference type="ChEBI" id="CHEBI:57540"/>
    </ligand>
</feature>
<dbReference type="InterPro" id="IPR036220">
    <property type="entry name" value="UDP-Glc/GDP-Man_DH_C_sf"/>
</dbReference>
<comment type="similarity">
    <text evidence="2 7">Belongs to the UDP-glucose/GDP-mannose dehydrogenase family.</text>
</comment>
<evidence type="ECO:0000256" key="11">
    <source>
        <dbReference type="SAM" id="Phobius"/>
    </source>
</evidence>
<dbReference type="InterPro" id="IPR001732">
    <property type="entry name" value="UDP-Glc/GDP-Man_DH_N"/>
</dbReference>
<dbReference type="InterPro" id="IPR014027">
    <property type="entry name" value="UDP-Glc/GDP-Man_DH_C"/>
</dbReference>
<evidence type="ECO:0000256" key="5">
    <source>
        <dbReference type="ARBA" id="ARBA00023027"/>
    </source>
</evidence>
<evidence type="ECO:0000256" key="10">
    <source>
        <dbReference type="PIRSR" id="PIRSR500134-3"/>
    </source>
</evidence>
<evidence type="ECO:0000256" key="9">
    <source>
        <dbReference type="PIRSR" id="PIRSR500134-2"/>
    </source>
</evidence>
<gene>
    <name evidence="13" type="ORF">ABOD76_08530</name>
</gene>
<dbReference type="InterPro" id="IPR028357">
    <property type="entry name" value="UDPglc_DH_bac"/>
</dbReference>
<feature type="binding site" evidence="9">
    <location>
        <begin position="285"/>
        <end position="289"/>
    </location>
    <ligand>
        <name>substrate</name>
    </ligand>
</feature>
<dbReference type="AlphaFoldDB" id="A0AAU7UDI4"/>
<feature type="binding site" evidence="10">
    <location>
        <position position="363"/>
    </location>
    <ligand>
        <name>NAD(+)</name>
        <dbReference type="ChEBI" id="CHEBI:57540"/>
    </ligand>
</feature>
<dbReference type="InterPro" id="IPR036291">
    <property type="entry name" value="NAD(P)-bd_dom_sf"/>
</dbReference>
<feature type="binding site" evidence="10">
    <location>
        <position position="52"/>
    </location>
    <ligand>
        <name>NAD(+)</name>
        <dbReference type="ChEBI" id="CHEBI:57540"/>
    </ligand>
</feature>
<dbReference type="InterPro" id="IPR014026">
    <property type="entry name" value="UDP-Glc/GDP-Man_DH_dimer"/>
</dbReference>
<feature type="binding site" evidence="9">
    <location>
        <position position="356"/>
    </location>
    <ligand>
        <name>substrate</name>
    </ligand>
</feature>
<evidence type="ECO:0000256" key="6">
    <source>
        <dbReference type="ARBA" id="ARBA00047473"/>
    </source>
</evidence>
<dbReference type="Pfam" id="PF03721">
    <property type="entry name" value="UDPG_MGDP_dh_N"/>
    <property type="match status" value="1"/>
</dbReference>
<evidence type="ECO:0000256" key="7">
    <source>
        <dbReference type="PIRNR" id="PIRNR000124"/>
    </source>
</evidence>
<comment type="pathway">
    <text evidence="1">Nucleotide-sugar biosynthesis; UDP-alpha-D-glucuronate biosynthesis; UDP-alpha-D-glucuronate from UDP-alpha-D-glucose: step 1/1.</text>
</comment>
<keyword evidence="11" id="KW-0472">Membrane</keyword>
<dbReference type="KEGG" id="dsc:ABOD76_08530"/>
<comment type="catalytic activity">
    <reaction evidence="6 7">
        <text>UDP-alpha-D-glucose + 2 NAD(+) + H2O = UDP-alpha-D-glucuronate + 2 NADH + 3 H(+)</text>
        <dbReference type="Rhea" id="RHEA:23596"/>
        <dbReference type="ChEBI" id="CHEBI:15377"/>
        <dbReference type="ChEBI" id="CHEBI:15378"/>
        <dbReference type="ChEBI" id="CHEBI:57540"/>
        <dbReference type="ChEBI" id="CHEBI:57945"/>
        <dbReference type="ChEBI" id="CHEBI:58052"/>
        <dbReference type="ChEBI" id="CHEBI:58885"/>
        <dbReference type="EC" id="1.1.1.22"/>
    </reaction>
</comment>
<keyword evidence="4 7" id="KW-0560">Oxidoreductase</keyword>
<dbReference type="InterPro" id="IPR017476">
    <property type="entry name" value="UDP-Glc/GDP-Man"/>
</dbReference>
<accession>A0AAU7UDI4</accession>
<dbReference type="GO" id="GO:0051287">
    <property type="term" value="F:NAD binding"/>
    <property type="evidence" value="ECO:0007669"/>
    <property type="project" value="InterPro"/>
</dbReference>
<name>A0AAU7UDI4_9DEIO</name>
<feature type="binding site" evidence="10">
    <location>
        <position position="101"/>
    </location>
    <ligand>
        <name>NAD(+)</name>
        <dbReference type="ChEBI" id="CHEBI:57540"/>
    </ligand>
</feature>
<sequence>MSQDLMAGTDKTNTMQPLKVTVVGTGYVGLGTAIMLAYLGHQVTGLDVDQSKVDMLAGGELPIYEPGLDQLLRDSKDRLRWTTDYTTAIPDADVIFICVGTPPNADGSPNLRFVAEAARSIAQNLNGKVQVVVNKSTVPVGTGDWVARIIEDNAREYSSGRYLVVSNPEFLREGTALYDSLYPDRIVLGSDSSLGIERMRLLYAPLLDQSFEAPAYVPRPSNYERPELVATALSSAEMIKYAANAFLALKISFANEIAGLCERVGADISEVTQGIGHDKRSCHRFLNAGAGWGGSCFGKDTSALISTGSEYGYSMPILEAAIAVNQRQRSLIINKLQQHLHRLKGKRVAVLGMAFKPNTDDLRDAPAHDTIQRLTALGATVVAHDPIAMPRARREWQHLSYTEAESVRAAVRGADAVIIATEWDEYRELDWNALLVDMRGRLIIDTRNIITTQPDRCTLEQIGKRSGVGVPHLPDADVLAEEHPVTIATGAQA</sequence>
<feature type="domain" description="UDP-glucose/GDP-mannose dehydrogenase C-terminal" evidence="12">
    <location>
        <begin position="349"/>
        <end position="452"/>
    </location>
</feature>
<dbReference type="InterPro" id="IPR008927">
    <property type="entry name" value="6-PGluconate_DH-like_C_sf"/>
</dbReference>
<dbReference type="GO" id="GO:0003979">
    <property type="term" value="F:UDP-glucose 6-dehydrogenase activity"/>
    <property type="evidence" value="ECO:0007669"/>
    <property type="project" value="UniProtKB-EC"/>
</dbReference>
<feature type="active site" description="Nucleophile" evidence="8">
    <location>
        <position position="296"/>
    </location>
</feature>
<evidence type="ECO:0000313" key="13">
    <source>
        <dbReference type="EMBL" id="XBV86343.1"/>
    </source>
</evidence>
<feature type="transmembrane region" description="Helical" evidence="11">
    <location>
        <begin position="20"/>
        <end position="40"/>
    </location>
</feature>
<feature type="binding site" evidence="10">
    <location>
        <position position="173"/>
    </location>
    <ligand>
        <name>NAD(+)</name>
        <dbReference type="ChEBI" id="CHEBI:57540"/>
    </ligand>
</feature>
<proteinExistence type="inferred from homology"/>
<evidence type="ECO:0000256" key="8">
    <source>
        <dbReference type="PIRSR" id="PIRSR500134-1"/>
    </source>
</evidence>
<feature type="binding site" evidence="10">
    <location>
        <position position="137"/>
    </location>
    <ligand>
        <name>NAD(+)</name>
        <dbReference type="ChEBI" id="CHEBI:57540"/>
    </ligand>
</feature>
<keyword evidence="11" id="KW-0812">Transmembrane</keyword>